<dbReference type="CDD" id="cd02808">
    <property type="entry name" value="GltS_FMN"/>
    <property type="match status" value="1"/>
</dbReference>
<evidence type="ECO:0000256" key="14">
    <source>
        <dbReference type="ARBA" id="ARBA00023014"/>
    </source>
</evidence>
<organism evidence="22 23">
    <name type="scientific">Rhodoferax ferrireducens</name>
    <dbReference type="NCBI Taxonomy" id="192843"/>
    <lineage>
        <taxon>Bacteria</taxon>
        <taxon>Pseudomonadati</taxon>
        <taxon>Pseudomonadota</taxon>
        <taxon>Betaproteobacteria</taxon>
        <taxon>Burkholderiales</taxon>
        <taxon>Comamonadaceae</taxon>
        <taxon>Rhodoferax</taxon>
    </lineage>
</organism>
<dbReference type="FunFam" id="3.20.20.70:FF:000031">
    <property type="entry name" value="Glutamate synthase 1 [NADH]"/>
    <property type="match status" value="1"/>
</dbReference>
<evidence type="ECO:0000313" key="22">
    <source>
        <dbReference type="EMBL" id="OQW87274.1"/>
    </source>
</evidence>
<dbReference type="InterPro" id="IPR013785">
    <property type="entry name" value="Aldolase_TIM"/>
</dbReference>
<keyword evidence="7" id="KW-0285">Flavoprotein</keyword>
<evidence type="ECO:0000313" key="23">
    <source>
        <dbReference type="Proteomes" id="UP000192505"/>
    </source>
</evidence>
<evidence type="ECO:0000256" key="19">
    <source>
        <dbReference type="ARBA" id="ARBA00072108"/>
    </source>
</evidence>
<dbReference type="Gene3D" id="3.20.20.70">
    <property type="entry name" value="Aldolase class I"/>
    <property type="match status" value="2"/>
</dbReference>
<keyword evidence="11" id="KW-0315">Glutamine amidotransferase</keyword>
<comment type="caution">
    <text evidence="22">The sequence shown here is derived from an EMBL/GenBank/DDBJ whole genome shotgun (WGS) entry which is preliminary data.</text>
</comment>
<feature type="domain" description="Glutamine amidotransferase type-2" evidence="21">
    <location>
        <begin position="25"/>
        <end position="425"/>
    </location>
</feature>
<dbReference type="Gene3D" id="3.60.20.10">
    <property type="entry name" value="Glutamine Phosphoribosylpyrophosphate, subunit 1, domain 1"/>
    <property type="match status" value="1"/>
</dbReference>
<comment type="cofactor">
    <cofactor evidence="3">
        <name>FAD</name>
        <dbReference type="ChEBI" id="CHEBI:57692"/>
    </cofactor>
</comment>
<evidence type="ECO:0000256" key="4">
    <source>
        <dbReference type="ARBA" id="ARBA00009716"/>
    </source>
</evidence>
<dbReference type="InterPro" id="IPR029055">
    <property type="entry name" value="Ntn_hydrolases_N"/>
</dbReference>
<evidence type="ECO:0000256" key="8">
    <source>
        <dbReference type="ARBA" id="ARBA00022643"/>
    </source>
</evidence>
<evidence type="ECO:0000256" key="11">
    <source>
        <dbReference type="ARBA" id="ARBA00022962"/>
    </source>
</evidence>
<comment type="similarity">
    <text evidence="4">Belongs to the glutamate synthase family.</text>
</comment>
<dbReference type="Pfam" id="PF00310">
    <property type="entry name" value="GATase_2"/>
    <property type="match status" value="1"/>
</dbReference>
<evidence type="ECO:0000256" key="9">
    <source>
        <dbReference type="ARBA" id="ARBA00022723"/>
    </source>
</evidence>
<keyword evidence="6" id="KW-0028">Amino-acid biosynthesis</keyword>
<comment type="pathway">
    <text evidence="17">Amino-acid biosynthesis; L-glutamate biosynthesis via GLT pathway; L-glutamate from 2-oxoglutarate and L-glutamine (NADP(+) route): step 1/1.</text>
</comment>
<keyword evidence="9" id="KW-0479">Metal-binding</keyword>
<evidence type="ECO:0000256" key="3">
    <source>
        <dbReference type="ARBA" id="ARBA00001974"/>
    </source>
</evidence>
<keyword evidence="14" id="KW-0411">Iron-sulfur</keyword>
<evidence type="ECO:0000256" key="6">
    <source>
        <dbReference type="ARBA" id="ARBA00022605"/>
    </source>
</evidence>
<dbReference type="Pfam" id="PF01645">
    <property type="entry name" value="Glu_synthase"/>
    <property type="match status" value="1"/>
</dbReference>
<dbReference type="FunFam" id="3.60.20.10:FF:000001">
    <property type="entry name" value="Glutamate synthase, large subunit"/>
    <property type="match status" value="1"/>
</dbReference>
<keyword evidence="13" id="KW-0408">Iron</keyword>
<evidence type="ECO:0000259" key="21">
    <source>
        <dbReference type="PROSITE" id="PS51278"/>
    </source>
</evidence>
<dbReference type="InterPro" id="IPR050711">
    <property type="entry name" value="ET-N_metabolism_enzyme"/>
</dbReference>
<evidence type="ECO:0000256" key="18">
    <source>
        <dbReference type="ARBA" id="ARBA00048151"/>
    </source>
</evidence>
<dbReference type="InterPro" id="IPR006982">
    <property type="entry name" value="Glu_synth_centr_N"/>
</dbReference>
<evidence type="ECO:0000256" key="2">
    <source>
        <dbReference type="ARBA" id="ARBA00001927"/>
    </source>
</evidence>
<dbReference type="CDD" id="cd00982">
    <property type="entry name" value="gltB_C"/>
    <property type="match status" value="1"/>
</dbReference>
<evidence type="ECO:0000256" key="16">
    <source>
        <dbReference type="ARBA" id="ARBA00023291"/>
    </source>
</evidence>
<dbReference type="SUPFAM" id="SSF51395">
    <property type="entry name" value="FMN-linked oxidoreductases"/>
    <property type="match status" value="1"/>
</dbReference>
<evidence type="ECO:0000256" key="17">
    <source>
        <dbReference type="ARBA" id="ARBA00037898"/>
    </source>
</evidence>
<dbReference type="Pfam" id="PF04898">
    <property type="entry name" value="Glu_syn_central"/>
    <property type="match status" value="1"/>
</dbReference>
<dbReference type="Pfam" id="PF01493">
    <property type="entry name" value="GXGXG"/>
    <property type="match status" value="1"/>
</dbReference>
<reference evidence="22 23" key="1">
    <citation type="submission" date="2017-01" db="EMBL/GenBank/DDBJ databases">
        <title>Novel large sulfur bacteria in the metagenomes of groundwater-fed chemosynthetic microbial mats in the Lake Huron basin.</title>
        <authorList>
            <person name="Sharrar A.M."/>
            <person name="Flood B.E."/>
            <person name="Bailey J.V."/>
            <person name="Jones D.S."/>
            <person name="Biddanda B."/>
            <person name="Ruberg S.A."/>
            <person name="Marcus D.N."/>
            <person name="Dick G.J."/>
        </authorList>
    </citation>
    <scope>NUCLEOTIDE SEQUENCE [LARGE SCALE GENOMIC DNA]</scope>
    <source>
        <strain evidence="22">A7</strain>
    </source>
</reference>
<sequence>MTTAAEMQHLQDHGLYSSAQEHDACGVGFVAHIKGTKSHDIVKNALKILENLDHRGAVGADKLMGDGAGILIQLPDALYREEMAAAGVTLPPPGEYGVGMVFLPKEHASRLACEQELERAVKAEGQVLLGWRDVPVDRDMPMSPNVRKKEPILKQIFIGRGTDVIVQDALERKLYVIRKSASKHIQALKLKHSKEYYVPSMSSRTVIYKGLLLADQVGTYYLDLKDPRCVSALGLVHQRFSTNTFPEWPLAHPYRYVAHNGEINTVKGNYNWMKAREGVMSSPVLGADLQKLYPISFASQSDTATFDNCLELLTMAGYPISQAVMMMIPEPWEQNTGMDERRRAFYEYHAAMLEPWDGPASIVFTDGRQIGATLDRNGLRPSRYCITEDDLVVMASESGVLPFPENKIVRKWRLQPGKMFMIDLEQGRMVEDEELKSSLANSKPYKQWIENLRIRLGDLPGGSEPASADESLSTLLDRQQAFGFTQEDIKFLIAPMAANGEEAIGSMGNDSPLAVLSDKNKPLYNYFKQLFAQVTNPPIDPIREAIVMSLNSFIGPKPNLLDINQVNPPLRLEVSQPVLDFADMAKLRDIAKHTQGKFRSYLLDITYPLAWGRDGVEAKLASLCAEAVDAIKGGHNILIISDRAMNATQVAIPAVLSLSAIHQHLVREGLRTTAGLVVETGSAREVHHFGVLAGYGAEAVHPYLALETLASICKDLPGDLSADKAIYNYIKAVGKGLSKIMSKMGVSTYMSYCGAQLFEAIGLSTATVEKYFTGTPSRVEGISVFEIAEEAIRRHKDAFGADPVLANRLDAGGEYAWRTRGEEHMWTPDAIAKLQHSTRANNWNTYKEYAQIVNDQSKRHMTLRGLFEFKLDPSKAIPIDEVEPAKEIVKRFATGAMSLGSISTEAHATLAVAMNRIGGKSNTGEGGEDPARYRNELKGIPIKLGDTLKSVIGADVVEVDMPLQDGDSLRSRIKQVASGRFGVTAEYLHSADQIQIKMAQGAKPGEGGQLPGGKVSDYIGKLRYSVPGVGLISPPPHHDIYSIEDLAQLIHDLKNVAPHSSISVKLVSEIGVGTIAAGVAKCKADHVVIAGHDGGTGASPWSSIKHCGSPWEIGLAETQQTLVLNRLRSRIRVQTDGQMKTGRDVVIGALLGADEFGFATAPLVVEGCIMMRKCHLNTCPVGVATQDPVLRQKFSGKPEHVVNYFFFIAEEARQIMAQLGIRKFDDMIGRADLLDMRSGIEHWKASGLDFSRLFAMPLVADDVAKFHTSSQDHGLEKSLDNVLIAKSRPAIDKGERVQFIEVARNVNRSVGAMLSGAVTQVHPEGLPDDAIRIQLEGTGGQSFGAFLCRGITLYLIGDANDYTGKGLSGGRVVVRPSIDFRGEAIKNTIVGNTVMFGATSGEAYFSGVAGERFAVRLSGATAVVEGTGDHGCEYMTGGTVAVLGKTGRNFAAGMSGGIAYVYDEDGQFAKRCNTAMVSMEKVLTVAEQQTSINEKLWHRGLADEVQLKKLLEDHNRWTGSKRARELLDNWDASRQKFVKVFPLEYKRALGEIHAKKAALALAELAHTATKKEASKV</sequence>
<dbReference type="SUPFAM" id="SSF56235">
    <property type="entry name" value="N-terminal nucleophile aminohydrolases (Ntn hydrolases)"/>
    <property type="match status" value="1"/>
</dbReference>
<dbReference type="InterPro" id="IPR002489">
    <property type="entry name" value="Glu_synth_asu_C"/>
</dbReference>
<comment type="catalytic activity">
    <reaction evidence="18">
        <text>2 L-glutamate + NADP(+) = L-glutamine + 2-oxoglutarate + NADPH + H(+)</text>
        <dbReference type="Rhea" id="RHEA:15501"/>
        <dbReference type="ChEBI" id="CHEBI:15378"/>
        <dbReference type="ChEBI" id="CHEBI:16810"/>
        <dbReference type="ChEBI" id="CHEBI:29985"/>
        <dbReference type="ChEBI" id="CHEBI:57783"/>
        <dbReference type="ChEBI" id="CHEBI:58349"/>
        <dbReference type="ChEBI" id="CHEBI:58359"/>
        <dbReference type="EC" id="1.4.1.13"/>
    </reaction>
</comment>
<dbReference type="GO" id="GO:0006537">
    <property type="term" value="P:glutamate biosynthetic process"/>
    <property type="evidence" value="ECO:0007669"/>
    <property type="project" value="UniProtKB-KW"/>
</dbReference>
<protein>
    <recommendedName>
        <fullName evidence="19">Glutamate synthase [NADPH] large chain</fullName>
        <ecNumber evidence="5">1.4.1.13</ecNumber>
    </recommendedName>
    <alternativeName>
        <fullName evidence="20">Glutamate synthase subunit alpha</fullName>
    </alternativeName>
</protein>
<dbReference type="GO" id="GO:0046872">
    <property type="term" value="F:metal ion binding"/>
    <property type="evidence" value="ECO:0007669"/>
    <property type="project" value="UniProtKB-KW"/>
</dbReference>
<evidence type="ECO:0000256" key="20">
    <source>
        <dbReference type="ARBA" id="ARBA00079921"/>
    </source>
</evidence>
<proteinExistence type="inferred from homology"/>
<dbReference type="EC" id="1.4.1.13" evidence="5"/>
<evidence type="ECO:0000256" key="12">
    <source>
        <dbReference type="ARBA" id="ARBA00023002"/>
    </source>
</evidence>
<comment type="cofactor">
    <cofactor evidence="2">
        <name>[3Fe-4S] cluster</name>
        <dbReference type="ChEBI" id="CHEBI:21137"/>
    </cofactor>
</comment>
<gene>
    <name evidence="22" type="ORF">BWK72_13730</name>
</gene>
<dbReference type="PROSITE" id="PS51278">
    <property type="entry name" value="GATASE_TYPE_2"/>
    <property type="match status" value="1"/>
</dbReference>
<evidence type="ECO:0000256" key="13">
    <source>
        <dbReference type="ARBA" id="ARBA00023004"/>
    </source>
</evidence>
<dbReference type="EMBL" id="MTEI01000009">
    <property type="protein sequence ID" value="OQW87274.1"/>
    <property type="molecule type" value="Genomic_DNA"/>
</dbReference>
<keyword evidence="16" id="KW-0003">3Fe-4S</keyword>
<dbReference type="Proteomes" id="UP000192505">
    <property type="component" value="Unassembled WGS sequence"/>
</dbReference>
<dbReference type="PANTHER" id="PTHR11938">
    <property type="entry name" value="FAD NADPH DEHYDROGENASE/OXIDOREDUCTASE"/>
    <property type="match status" value="1"/>
</dbReference>
<comment type="cofactor">
    <cofactor evidence="1">
        <name>FMN</name>
        <dbReference type="ChEBI" id="CHEBI:58210"/>
    </cofactor>
</comment>
<evidence type="ECO:0000256" key="1">
    <source>
        <dbReference type="ARBA" id="ARBA00001917"/>
    </source>
</evidence>
<evidence type="ECO:0000256" key="15">
    <source>
        <dbReference type="ARBA" id="ARBA00023164"/>
    </source>
</evidence>
<dbReference type="Gene3D" id="2.160.20.60">
    <property type="entry name" value="Glutamate synthase, alpha subunit, C-terminal domain"/>
    <property type="match status" value="1"/>
</dbReference>
<dbReference type="GO" id="GO:0019676">
    <property type="term" value="P:ammonia assimilation cycle"/>
    <property type="evidence" value="ECO:0007669"/>
    <property type="project" value="TreeGrafter"/>
</dbReference>
<accession>A0A1W9KSB4</accession>
<dbReference type="InterPro" id="IPR002932">
    <property type="entry name" value="Glu_synthdom"/>
</dbReference>
<keyword evidence="12" id="KW-0560">Oxidoreductase</keyword>
<dbReference type="GO" id="GO:0004355">
    <property type="term" value="F:glutamate synthase (NADPH) activity"/>
    <property type="evidence" value="ECO:0007669"/>
    <property type="project" value="UniProtKB-EC"/>
</dbReference>
<evidence type="ECO:0000256" key="10">
    <source>
        <dbReference type="ARBA" id="ARBA00022827"/>
    </source>
</evidence>
<dbReference type="GO" id="GO:0051538">
    <property type="term" value="F:3 iron, 4 sulfur cluster binding"/>
    <property type="evidence" value="ECO:0007669"/>
    <property type="project" value="UniProtKB-KW"/>
</dbReference>
<evidence type="ECO:0000256" key="7">
    <source>
        <dbReference type="ARBA" id="ARBA00022630"/>
    </source>
</evidence>
<keyword evidence="15" id="KW-0314">Glutamate biosynthesis</keyword>
<evidence type="ECO:0000256" key="5">
    <source>
        <dbReference type="ARBA" id="ARBA00012079"/>
    </source>
</evidence>
<name>A0A1W9KSB4_9BURK</name>
<keyword evidence="10" id="KW-0274">FAD</keyword>
<keyword evidence="8" id="KW-0288">FMN</keyword>
<dbReference type="CDD" id="cd00713">
    <property type="entry name" value="GltS"/>
    <property type="match status" value="1"/>
</dbReference>
<dbReference type="FunFam" id="3.20.20.70:FF:000053">
    <property type="entry name" value="Glutamate synthase large subunit"/>
    <property type="match status" value="1"/>
</dbReference>
<dbReference type="SUPFAM" id="SSF69336">
    <property type="entry name" value="Alpha subunit of glutamate synthase, C-terminal domain"/>
    <property type="match status" value="1"/>
</dbReference>
<dbReference type="InterPro" id="IPR036485">
    <property type="entry name" value="Glu_synth_asu_C_sf"/>
</dbReference>
<dbReference type="InterPro" id="IPR017932">
    <property type="entry name" value="GATase_2_dom"/>
</dbReference>
<dbReference type="PANTHER" id="PTHR11938:SF133">
    <property type="entry name" value="GLUTAMATE SYNTHASE (NADH)"/>
    <property type="match status" value="1"/>
</dbReference>
<dbReference type="FunFam" id="2.160.20.60:FF:000001">
    <property type="entry name" value="Glutamate synthase, large subunit"/>
    <property type="match status" value="1"/>
</dbReference>